<reference evidence="3" key="1">
    <citation type="submission" date="2023-07" db="EMBL/GenBank/DDBJ databases">
        <title>Conexibacter stalactiti sp. nov., isolated from stalactites in a lava cave and emended description of the genus Conexibacter.</title>
        <authorList>
            <person name="Lee S.D."/>
        </authorList>
    </citation>
    <scope>NUCLEOTIDE SEQUENCE [LARGE SCALE GENOMIC DNA]</scope>
    <source>
        <strain evidence="3">KCTC 39840</strain>
    </source>
</reference>
<keyword evidence="3" id="KW-1185">Reference proteome</keyword>
<dbReference type="Proteomes" id="UP001284601">
    <property type="component" value="Unassembled WGS sequence"/>
</dbReference>
<gene>
    <name evidence="2" type="ORF">R7226_13420</name>
</gene>
<dbReference type="RefSeq" id="WP_318597680.1">
    <property type="nucleotide sequence ID" value="NZ_JAWSTH010000031.1"/>
</dbReference>
<feature type="domain" description="Glycoside-hydrolase family GH114 TIM-barrel" evidence="1">
    <location>
        <begin position="42"/>
        <end position="246"/>
    </location>
</feature>
<evidence type="ECO:0000313" key="3">
    <source>
        <dbReference type="Proteomes" id="UP001284601"/>
    </source>
</evidence>
<dbReference type="SUPFAM" id="SSF51445">
    <property type="entry name" value="(Trans)glycosidases"/>
    <property type="match status" value="1"/>
</dbReference>
<dbReference type="InterPro" id="IPR004352">
    <property type="entry name" value="GH114_TIM-barrel"/>
</dbReference>
<dbReference type="Gene3D" id="3.20.20.70">
    <property type="entry name" value="Aldolase class I"/>
    <property type="match status" value="1"/>
</dbReference>
<evidence type="ECO:0000313" key="2">
    <source>
        <dbReference type="EMBL" id="MDW5595342.1"/>
    </source>
</evidence>
<dbReference type="InterPro" id="IPR017853">
    <property type="entry name" value="GH"/>
</dbReference>
<dbReference type="PANTHER" id="PTHR35273:SF2">
    <property type="entry name" value="ALPHA-GALACTOSIDASE"/>
    <property type="match status" value="1"/>
</dbReference>
<protein>
    <submittedName>
        <fullName evidence="2">Endo alpha-1,4 polygalactosaminidase</fullName>
    </submittedName>
</protein>
<reference evidence="2 3" key="2">
    <citation type="submission" date="2023-10" db="EMBL/GenBank/DDBJ databases">
        <authorList>
            <person name="Han X.F."/>
        </authorList>
    </citation>
    <scope>NUCLEOTIDE SEQUENCE [LARGE SCALE GENOMIC DNA]</scope>
    <source>
        <strain evidence="2 3">KCTC 39840</strain>
    </source>
</reference>
<sequence>MARPIRLHPFTLSLLALVVSLVALAVCSSGAGAYTLPRPNAQFDYQIGGAYRPRATVGVLSRDRYAAPVRGIYNVCYVNAFQTQPDVAGQQGGARWWRRRHDGLLLKKNGRYVVDGEWNEILLDTSTDAKRRALIAVIGPWIDSCADDGFQAIEPDNLDSWTRSRSKLTKADNRAFATLLARRAHAAGVAIAQKNTTELAPVGRAIGFDFAIAEECQVWEECDDYTDVYGALVYEIEYDDNDEDPGGRSVAPISFFNAACTARGSRISVIYRDRMVLARGAAGYAYRWC</sequence>
<dbReference type="EMBL" id="JAWSTH010000031">
    <property type="protein sequence ID" value="MDW5595342.1"/>
    <property type="molecule type" value="Genomic_DNA"/>
</dbReference>
<comment type="caution">
    <text evidence="2">The sequence shown here is derived from an EMBL/GenBank/DDBJ whole genome shotgun (WGS) entry which is preliminary data.</text>
</comment>
<dbReference type="Pfam" id="PF03537">
    <property type="entry name" value="Glyco_hydro_114"/>
    <property type="match status" value="1"/>
</dbReference>
<evidence type="ECO:0000259" key="1">
    <source>
        <dbReference type="Pfam" id="PF03537"/>
    </source>
</evidence>
<accession>A0ABU4HRL2</accession>
<name>A0ABU4HRL2_9ACTN</name>
<dbReference type="PANTHER" id="PTHR35273">
    <property type="entry name" value="ALPHA-1,4 POLYGALACTOSAMINIDASE, PUTATIVE (AFU_ORTHOLOGUE AFUA_3G07890)-RELATED"/>
    <property type="match status" value="1"/>
</dbReference>
<organism evidence="2 3">
    <name type="scientific">Conexibacter stalactiti</name>
    <dbReference type="NCBI Taxonomy" id="1940611"/>
    <lineage>
        <taxon>Bacteria</taxon>
        <taxon>Bacillati</taxon>
        <taxon>Actinomycetota</taxon>
        <taxon>Thermoleophilia</taxon>
        <taxon>Solirubrobacterales</taxon>
        <taxon>Conexibacteraceae</taxon>
        <taxon>Conexibacter</taxon>
    </lineage>
</organism>
<dbReference type="InterPro" id="IPR013785">
    <property type="entry name" value="Aldolase_TIM"/>
</dbReference>
<proteinExistence type="predicted"/>